<comment type="subcellular location">
    <subcellularLocation>
        <location evidence="1 13">Cytoplasm</location>
    </subcellularLocation>
</comment>
<evidence type="ECO:0000256" key="8">
    <source>
        <dbReference type="ARBA" id="ARBA00022705"/>
    </source>
</evidence>
<feature type="domain" description="Bacterial DNA polymerase III alpha subunit NTPase" evidence="16">
    <location>
        <begin position="317"/>
        <end position="571"/>
    </location>
</feature>
<keyword evidence="5 13" id="KW-0963">Cytoplasm</keyword>
<dbReference type="NCBIfam" id="NF004225">
    <property type="entry name" value="PRK05672.1"/>
    <property type="match status" value="1"/>
</dbReference>
<dbReference type="GO" id="GO:0003887">
    <property type="term" value="F:DNA-directed DNA polymerase activity"/>
    <property type="evidence" value="ECO:0007669"/>
    <property type="project" value="UniProtKB-EC"/>
</dbReference>
<evidence type="ECO:0000256" key="9">
    <source>
        <dbReference type="ARBA" id="ARBA00022763"/>
    </source>
</evidence>
<comment type="catalytic activity">
    <reaction evidence="12 13">
        <text>DNA(n) + a 2'-deoxyribonucleoside 5'-triphosphate = DNA(n+1) + diphosphate</text>
        <dbReference type="Rhea" id="RHEA:22508"/>
        <dbReference type="Rhea" id="RHEA-COMP:17339"/>
        <dbReference type="Rhea" id="RHEA-COMP:17340"/>
        <dbReference type="ChEBI" id="CHEBI:33019"/>
        <dbReference type="ChEBI" id="CHEBI:61560"/>
        <dbReference type="ChEBI" id="CHEBI:173112"/>
        <dbReference type="EC" id="2.7.7.7"/>
    </reaction>
</comment>
<dbReference type="CDD" id="cd04485">
    <property type="entry name" value="DnaE_OBF"/>
    <property type="match status" value="1"/>
</dbReference>
<dbReference type="PANTHER" id="PTHR32294">
    <property type="entry name" value="DNA POLYMERASE III SUBUNIT ALPHA"/>
    <property type="match status" value="1"/>
</dbReference>
<dbReference type="Pfam" id="PF01336">
    <property type="entry name" value="tRNA_anti-codon"/>
    <property type="match status" value="1"/>
</dbReference>
<evidence type="ECO:0000256" key="11">
    <source>
        <dbReference type="ARBA" id="ARBA00023204"/>
    </source>
</evidence>
<keyword evidence="11 13" id="KW-0234">DNA repair</keyword>
<organism evidence="19 20">
    <name type="scientific">Roseococcus pinisoli</name>
    <dbReference type="NCBI Taxonomy" id="2835040"/>
    <lineage>
        <taxon>Bacteria</taxon>
        <taxon>Pseudomonadati</taxon>
        <taxon>Pseudomonadota</taxon>
        <taxon>Alphaproteobacteria</taxon>
        <taxon>Acetobacterales</taxon>
        <taxon>Roseomonadaceae</taxon>
        <taxon>Roseococcus</taxon>
    </lineage>
</organism>
<name>A0ABS5QGR9_9PROT</name>
<evidence type="ECO:0000259" key="18">
    <source>
        <dbReference type="Pfam" id="PF17657"/>
    </source>
</evidence>
<evidence type="ECO:0000256" key="3">
    <source>
        <dbReference type="ARBA" id="ARBA00012417"/>
    </source>
</evidence>
<dbReference type="Pfam" id="PF17657">
    <property type="entry name" value="DNA_pol3_finger"/>
    <property type="match status" value="1"/>
</dbReference>
<dbReference type="InterPro" id="IPR004365">
    <property type="entry name" value="NA-bd_OB_tRNA"/>
</dbReference>
<evidence type="ECO:0000256" key="5">
    <source>
        <dbReference type="ARBA" id="ARBA00022490"/>
    </source>
</evidence>
<comment type="similarity">
    <text evidence="2 13">Belongs to the DNA polymerase type-C family. DnaE2 subfamily.</text>
</comment>
<dbReference type="InterPro" id="IPR023073">
    <property type="entry name" value="DnaE2"/>
</dbReference>
<dbReference type="EC" id="2.7.7.7" evidence="3 13"/>
<proteinExistence type="inferred from homology"/>
<comment type="caution">
    <text evidence="19">The sequence shown here is derived from an EMBL/GenBank/DDBJ whole genome shotgun (WGS) entry which is preliminary data.</text>
</comment>
<accession>A0ABS5QGR9</accession>
<dbReference type="InterPro" id="IPR040982">
    <property type="entry name" value="DNA_pol3_finger"/>
</dbReference>
<keyword evidence="6 13" id="KW-0808">Transferase</keyword>
<dbReference type="InterPro" id="IPR029460">
    <property type="entry name" value="DNAPol_HHH"/>
</dbReference>
<dbReference type="Pfam" id="PF14579">
    <property type="entry name" value="HHH_6"/>
    <property type="match status" value="1"/>
</dbReference>
<feature type="domain" description="DNA polymerase III alpha subunit finger" evidence="18">
    <location>
        <begin position="574"/>
        <end position="734"/>
    </location>
</feature>
<keyword evidence="9 13" id="KW-0227">DNA damage</keyword>
<dbReference type="InterPro" id="IPR004805">
    <property type="entry name" value="DnaE2/DnaE/PolC"/>
</dbReference>
<evidence type="ECO:0000256" key="14">
    <source>
        <dbReference type="SAM" id="MobiDB-lite"/>
    </source>
</evidence>
<evidence type="ECO:0000256" key="4">
    <source>
        <dbReference type="ARBA" id="ARBA00017273"/>
    </source>
</evidence>
<feature type="region of interest" description="Disordered" evidence="14">
    <location>
        <begin position="1078"/>
        <end position="1102"/>
    </location>
</feature>
<protein>
    <recommendedName>
        <fullName evidence="4 13">Error-prone DNA polymerase</fullName>
        <ecNumber evidence="3 13">2.7.7.7</ecNumber>
    </recommendedName>
</protein>
<evidence type="ECO:0000256" key="12">
    <source>
        <dbReference type="ARBA" id="ARBA00049244"/>
    </source>
</evidence>
<sequence length="1102" mass="121899">MVRPRLPPVTILALPARRRSRAVASTRGSVFGELGALSNFTFLEGASHPHELAMTAALHGHRVLGIADRNSMAGLVRGWVDCQRAVEELKTQGVETELRFLAGVRLCLTDGSEYLAWPTDRAAWGRLCLLLSTARMEAPKGECPLTPEQMHAAMEGPGGGTVLARMAPEVPDQEFATRHAREARMLRQHLALPLLLAAQTRARGADRRRLDLLAQLPEARLIAAGGVRYHVPERRRLADVLSAIRLGRPVDELGFAAEPNGEACLKPEAEMRRLFKGHEDAIDRVAEVEAACRFDLRQLHYEYPEEILDPGRTPQETLEARVREAAPQMWPEGVPPAVQAQLDKELGIIGKLGYASYFLTVSEIVRYARANGILCQGRGSAANSAVCYALGVTSLNPGTYQLLFERFISEERGEPPDIDVDFEHERREEVIQHIYEHYGRHRAAIAATVIRYRSRSAIREVGKALGLEEEATAFMAKAAGSPGNESSWEEIAEARGLDLSNPRVKLACELTDEIRNFPRHLATHVGGFVLTRGPLTEFCVVTRAAMENRHTIEWDKDDIDAMKMLKVDVLGLGMLSCIRRALDLVGMKAMTEIPQKDEATYEMLCRGESLGVFQVESRAQMNMLPRLKPREFYDLVVEVAIVRPGPIQGDMVHPYLRRRNGEEPVDIPKGLEDVLGKTKGVPLFQEQAMRIAMEGAGFSASRADELRRAMATFKHTGDVPKFKPDFIAGMLANGHSQEFAERCFKQLEGFSSYGFPESHAASFALLVYLSAWLKCHRLTAFTCALLNSQPMGFYAPAQIVREARDNGVQVRPIDVTISAWDSTQEEIPGSDQPPGHRRRHALRLGLRLVSGLSEDTADRLIAARPFVSLRDMVLRARLDRRSVERLAEANALRGLGLDRRAAMWEAAAVEREVPLEAPIAEPQAALPRATAGEQVVLDYVGTGLSLRPHPLTLLRPVLARLLAVSTAEFAAARAGAWLRVAGLVLVRQHPGSAKGVIFFTIEDEHGVANLVLFRQVSQRYRSEVVGARLVIAEGRMERGPGHVPILHLVVRKLEDHSGLLDGLHLLDLDPQNRVVMPSAEVPPAASPPRGQPALRQRSRDFH</sequence>
<evidence type="ECO:0000256" key="10">
    <source>
        <dbReference type="ARBA" id="ARBA00022932"/>
    </source>
</evidence>
<keyword evidence="20" id="KW-1185">Reference proteome</keyword>
<evidence type="ECO:0000313" key="20">
    <source>
        <dbReference type="Proteomes" id="UP000766336"/>
    </source>
</evidence>
<gene>
    <name evidence="13" type="primary">dnaE2</name>
    <name evidence="19" type="ORF">KHU32_18140</name>
</gene>
<evidence type="ECO:0000256" key="2">
    <source>
        <dbReference type="ARBA" id="ARBA00007391"/>
    </source>
</evidence>
<evidence type="ECO:0000256" key="6">
    <source>
        <dbReference type="ARBA" id="ARBA00022679"/>
    </source>
</evidence>
<feature type="domain" description="DNA polymerase helix-hairpin-helix motif" evidence="17">
    <location>
        <begin position="807"/>
        <end position="901"/>
    </location>
</feature>
<feature type="domain" description="OB" evidence="15">
    <location>
        <begin position="979"/>
        <end position="1051"/>
    </location>
</feature>
<evidence type="ECO:0000313" key="19">
    <source>
        <dbReference type="EMBL" id="MBS7812875.1"/>
    </source>
</evidence>
<evidence type="ECO:0000259" key="17">
    <source>
        <dbReference type="Pfam" id="PF14579"/>
    </source>
</evidence>
<dbReference type="Gene3D" id="1.10.150.870">
    <property type="match status" value="1"/>
</dbReference>
<dbReference type="EMBL" id="JAHCDA010000003">
    <property type="protein sequence ID" value="MBS7812875.1"/>
    <property type="molecule type" value="Genomic_DNA"/>
</dbReference>
<keyword evidence="8 13" id="KW-0235">DNA replication</keyword>
<evidence type="ECO:0000259" key="15">
    <source>
        <dbReference type="Pfam" id="PF01336"/>
    </source>
</evidence>
<dbReference type="HAMAP" id="MF_01902">
    <property type="entry name" value="DNApol_error_prone"/>
    <property type="match status" value="1"/>
</dbReference>
<comment type="function">
    <text evidence="13">DNA polymerase involved in damage-induced mutagenesis and translesion synthesis (TLS). It is not the major replicative DNA polymerase.</text>
</comment>
<dbReference type="InterPro" id="IPR011708">
    <property type="entry name" value="DNA_pol3_alpha_NTPase_dom"/>
</dbReference>
<evidence type="ECO:0000256" key="13">
    <source>
        <dbReference type="HAMAP-Rule" id="MF_01902"/>
    </source>
</evidence>
<evidence type="ECO:0000259" key="16">
    <source>
        <dbReference type="Pfam" id="PF07733"/>
    </source>
</evidence>
<dbReference type="Pfam" id="PF07733">
    <property type="entry name" value="DNA_pol3_alpha"/>
    <property type="match status" value="1"/>
</dbReference>
<keyword evidence="10 13" id="KW-0239">DNA-directed DNA polymerase</keyword>
<evidence type="ECO:0000256" key="7">
    <source>
        <dbReference type="ARBA" id="ARBA00022695"/>
    </source>
</evidence>
<dbReference type="Proteomes" id="UP000766336">
    <property type="component" value="Unassembled WGS sequence"/>
</dbReference>
<keyword evidence="7 13" id="KW-0548">Nucleotidyltransferase</keyword>
<reference evidence="19 20" key="1">
    <citation type="submission" date="2021-05" db="EMBL/GenBank/DDBJ databases">
        <title>Roseococcus sp. XZZS9, whole genome shotgun sequencing project.</title>
        <authorList>
            <person name="Zhao G."/>
            <person name="Shen L."/>
        </authorList>
    </citation>
    <scope>NUCLEOTIDE SEQUENCE [LARGE SCALE GENOMIC DNA]</scope>
    <source>
        <strain evidence="19 20">XZZS9</strain>
    </source>
</reference>
<dbReference type="Gene3D" id="3.20.20.140">
    <property type="entry name" value="Metal-dependent hydrolases"/>
    <property type="match status" value="1"/>
</dbReference>
<evidence type="ECO:0000256" key="1">
    <source>
        <dbReference type="ARBA" id="ARBA00004496"/>
    </source>
</evidence>
<dbReference type="PANTHER" id="PTHR32294:SF4">
    <property type="entry name" value="ERROR-PRONE DNA POLYMERASE"/>
    <property type="match status" value="1"/>
</dbReference>